<dbReference type="AlphaFoldDB" id="A0A6A3ADS6"/>
<name>A0A6A3ADS6_HIBSY</name>
<reference evidence="2" key="1">
    <citation type="submission" date="2019-09" db="EMBL/GenBank/DDBJ databases">
        <title>Draft genome information of white flower Hibiscus syriacus.</title>
        <authorList>
            <person name="Kim Y.-M."/>
        </authorList>
    </citation>
    <scope>NUCLEOTIDE SEQUENCE [LARGE SCALE GENOMIC DNA]</scope>
    <source>
        <strain evidence="2">YM2019G1</strain>
    </source>
</reference>
<proteinExistence type="predicted"/>
<evidence type="ECO:0000313" key="2">
    <source>
        <dbReference type="EMBL" id="KAE8700992.1"/>
    </source>
</evidence>
<protein>
    <submittedName>
        <fullName evidence="2">3'-5'-exoribonuclease family protein isoform 1</fullName>
    </submittedName>
</protein>
<comment type="caution">
    <text evidence="2">The sequence shown here is derived from an EMBL/GenBank/DDBJ whole genome shotgun (WGS) entry which is preliminary data.</text>
</comment>
<keyword evidence="3" id="KW-1185">Reference proteome</keyword>
<accession>A0A6A3ADS6</accession>
<organism evidence="2 3">
    <name type="scientific">Hibiscus syriacus</name>
    <name type="common">Rose of Sharon</name>
    <dbReference type="NCBI Taxonomy" id="106335"/>
    <lineage>
        <taxon>Eukaryota</taxon>
        <taxon>Viridiplantae</taxon>
        <taxon>Streptophyta</taxon>
        <taxon>Embryophyta</taxon>
        <taxon>Tracheophyta</taxon>
        <taxon>Spermatophyta</taxon>
        <taxon>Magnoliopsida</taxon>
        <taxon>eudicotyledons</taxon>
        <taxon>Gunneridae</taxon>
        <taxon>Pentapetalae</taxon>
        <taxon>rosids</taxon>
        <taxon>malvids</taxon>
        <taxon>Malvales</taxon>
        <taxon>Malvaceae</taxon>
        <taxon>Malvoideae</taxon>
        <taxon>Hibiscus</taxon>
    </lineage>
</organism>
<feature type="region of interest" description="Disordered" evidence="1">
    <location>
        <begin position="1"/>
        <end position="34"/>
    </location>
</feature>
<gene>
    <name evidence="2" type="ORF">F3Y22_tig00110549pilonHSYRG00068</name>
</gene>
<evidence type="ECO:0000256" key="1">
    <source>
        <dbReference type="SAM" id="MobiDB-lite"/>
    </source>
</evidence>
<evidence type="ECO:0000313" key="3">
    <source>
        <dbReference type="Proteomes" id="UP000436088"/>
    </source>
</evidence>
<sequence>MAEPPLKPVLQKPPGCVDPNIPAEQSGFRPPPRRALLPPSFHQREGKKFDVSFGEGEGEASAGTTAVTGFTMGKQSTTSLKVETNVSNMLVADDVGNRLRTGHRIKTLPVNVEARTKVGLGVAGVEDW</sequence>
<dbReference type="Proteomes" id="UP000436088">
    <property type="component" value="Unassembled WGS sequence"/>
</dbReference>
<dbReference type="EMBL" id="VEPZ02001025">
    <property type="protein sequence ID" value="KAE8700992.1"/>
    <property type="molecule type" value="Genomic_DNA"/>
</dbReference>